<keyword evidence="2" id="KW-1185">Reference proteome</keyword>
<dbReference type="RefSeq" id="WP_272100544.1">
    <property type="nucleotide sequence ID" value="NZ_JAQNDK010000004.1"/>
</dbReference>
<evidence type="ECO:0008006" key="3">
    <source>
        <dbReference type="Google" id="ProtNLM"/>
    </source>
</evidence>
<evidence type="ECO:0000313" key="1">
    <source>
        <dbReference type="EMBL" id="MDC0682540.1"/>
    </source>
</evidence>
<dbReference type="EMBL" id="JAQNDK010000004">
    <property type="protein sequence ID" value="MDC0682540.1"/>
    <property type="molecule type" value="Genomic_DNA"/>
</dbReference>
<evidence type="ECO:0000313" key="2">
    <source>
        <dbReference type="Proteomes" id="UP001217485"/>
    </source>
</evidence>
<reference evidence="1 2" key="1">
    <citation type="submission" date="2023-01" db="EMBL/GenBank/DDBJ databases">
        <title>Minimal conservation of predation-associated metabolite biosynthetic gene clusters underscores biosynthetic potential of Myxococcota including descriptions for ten novel species: Archangium lansinium sp. nov., Myxococcus landrumus sp. nov., Nannocystis bai.</title>
        <authorList>
            <person name="Ahearne A."/>
            <person name="Stevens C."/>
            <person name="Dowd S."/>
        </authorList>
    </citation>
    <scope>NUCLEOTIDE SEQUENCE [LARGE SCALE GENOMIC DNA]</scope>
    <source>
        <strain evidence="1 2">WIWO2</strain>
    </source>
</reference>
<dbReference type="Proteomes" id="UP001217485">
    <property type="component" value="Unassembled WGS sequence"/>
</dbReference>
<dbReference type="InterPro" id="IPR036513">
    <property type="entry name" value="STAS_dom_sf"/>
</dbReference>
<proteinExistence type="predicted"/>
<dbReference type="SUPFAM" id="SSF52091">
    <property type="entry name" value="SpoIIaa-like"/>
    <property type="match status" value="1"/>
</dbReference>
<organism evidence="1 2">
    <name type="scientific">Sorangium atrum</name>
    <dbReference type="NCBI Taxonomy" id="2995308"/>
    <lineage>
        <taxon>Bacteria</taxon>
        <taxon>Pseudomonadati</taxon>
        <taxon>Myxococcota</taxon>
        <taxon>Polyangia</taxon>
        <taxon>Polyangiales</taxon>
        <taxon>Polyangiaceae</taxon>
        <taxon>Sorangium</taxon>
    </lineage>
</organism>
<accession>A0ABT5C9R0</accession>
<protein>
    <recommendedName>
        <fullName evidence="3">STAS domain-containing protein</fullName>
    </recommendedName>
</protein>
<sequence length="117" mass="13260">MTESTFERDGLKVRISVAADSSRIEWSGVSDIRSPAMFLNPLFEDWTGKTKNTVVTVDLTRLEYMNSATVKPLVDLIKLLDQTSLGVVVVFRDNDWQRAHRNCMSALARTLKKTKVQ</sequence>
<gene>
    <name evidence="1" type="ORF">POL72_32735</name>
</gene>
<name>A0ABT5C9R0_9BACT</name>
<comment type="caution">
    <text evidence="1">The sequence shown here is derived from an EMBL/GenBank/DDBJ whole genome shotgun (WGS) entry which is preliminary data.</text>
</comment>